<reference evidence="4" key="1">
    <citation type="submission" date="2020-02" db="EMBL/GenBank/DDBJ databases">
        <authorList>
            <person name="Meier V. D."/>
        </authorList>
    </citation>
    <scope>NUCLEOTIDE SEQUENCE</scope>
    <source>
        <strain evidence="4">AVDCRST_MAG16</strain>
    </source>
</reference>
<evidence type="ECO:0000256" key="1">
    <source>
        <dbReference type="ARBA" id="ARBA00022729"/>
    </source>
</evidence>
<evidence type="ECO:0000256" key="2">
    <source>
        <dbReference type="SAM" id="MobiDB-lite"/>
    </source>
</evidence>
<evidence type="ECO:0000313" key="4">
    <source>
        <dbReference type="EMBL" id="CAA9336235.1"/>
    </source>
</evidence>
<protein>
    <submittedName>
        <fullName evidence="4">ABC transporter, substrate-binding protein (Cluster 1, maltose/g3p/polyamine/iron)</fullName>
    </submittedName>
</protein>
<dbReference type="SUPFAM" id="SSF53850">
    <property type="entry name" value="Periplasmic binding protein-like II"/>
    <property type="match status" value="1"/>
</dbReference>
<feature type="chain" id="PRO_5039281739" evidence="3">
    <location>
        <begin position="24"/>
        <end position="385"/>
    </location>
</feature>
<proteinExistence type="predicted"/>
<organism evidence="4">
    <name type="scientific">uncultured Frankineae bacterium</name>
    <dbReference type="NCBI Taxonomy" id="437475"/>
    <lineage>
        <taxon>Bacteria</taxon>
        <taxon>Bacillati</taxon>
        <taxon>Actinomycetota</taxon>
        <taxon>Actinomycetes</taxon>
        <taxon>Frankiales</taxon>
        <taxon>environmental samples</taxon>
    </lineage>
</organism>
<evidence type="ECO:0000256" key="3">
    <source>
        <dbReference type="SAM" id="SignalP"/>
    </source>
</evidence>
<feature type="compositionally biased region" description="Low complexity" evidence="2">
    <location>
        <begin position="35"/>
        <end position="53"/>
    </location>
</feature>
<dbReference type="Gene3D" id="3.40.190.10">
    <property type="entry name" value="Periplasmic binding protein-like II"/>
    <property type="match status" value="2"/>
</dbReference>
<gene>
    <name evidence="4" type="ORF">AVDCRST_MAG16-1533</name>
</gene>
<sequence>MQTSRLRPRTGLAALLAAVALTAACGEAPERETASDTASGSGSGGSAETATSAEELGGMEALVEAAKEEGTLNVIALPPDWANYGEMISTFSEKYGIAVDSAQPDASSQDEINAAEQLAGTDRAPDVFDLGSAVARANVDMFAPYQVETWDDIPDDLKDPEGRHVSDYTGFMSIGYDAGAVPAPTSVEDLLKPEYKGKVALNGDPTQAGAAFNGVVMAAIGTGGSPDDIQPGIDFFAKLKDAGNFLPVDPTPATIASGQTPVVIDWDYTNAAQTEALAGQRDWQVVVPEGAVVSSYYQQAINKDAPHPAAARLWQEFVFSDEGQNLWLKGFARPVRAAAMEEAGTIDEESFGALPEAQGDAVNLTPEQEEAAKTVLGAGWAQAIS</sequence>
<dbReference type="PANTHER" id="PTHR30006:SF2">
    <property type="entry name" value="ABC TRANSPORTER SUBSTRATE-BINDING PROTEIN"/>
    <property type="match status" value="1"/>
</dbReference>
<dbReference type="PROSITE" id="PS51257">
    <property type="entry name" value="PROKAR_LIPOPROTEIN"/>
    <property type="match status" value="1"/>
</dbReference>
<feature type="region of interest" description="Disordered" evidence="2">
    <location>
        <begin position="28"/>
        <end position="53"/>
    </location>
</feature>
<dbReference type="PANTHER" id="PTHR30006">
    <property type="entry name" value="THIAMINE-BINDING PERIPLASMIC PROTEIN-RELATED"/>
    <property type="match status" value="1"/>
</dbReference>
<dbReference type="GO" id="GO:0015888">
    <property type="term" value="P:thiamine transport"/>
    <property type="evidence" value="ECO:0007669"/>
    <property type="project" value="TreeGrafter"/>
</dbReference>
<dbReference type="GO" id="GO:0030975">
    <property type="term" value="F:thiamine binding"/>
    <property type="evidence" value="ECO:0007669"/>
    <property type="project" value="TreeGrafter"/>
</dbReference>
<feature type="signal peptide" evidence="3">
    <location>
        <begin position="1"/>
        <end position="23"/>
    </location>
</feature>
<dbReference type="GO" id="GO:0030288">
    <property type="term" value="C:outer membrane-bounded periplasmic space"/>
    <property type="evidence" value="ECO:0007669"/>
    <property type="project" value="TreeGrafter"/>
</dbReference>
<dbReference type="EMBL" id="CADCUE010000139">
    <property type="protein sequence ID" value="CAA9336235.1"/>
    <property type="molecule type" value="Genomic_DNA"/>
</dbReference>
<dbReference type="GO" id="GO:0030976">
    <property type="term" value="F:thiamine pyrophosphate binding"/>
    <property type="evidence" value="ECO:0007669"/>
    <property type="project" value="TreeGrafter"/>
</dbReference>
<keyword evidence="1 3" id="KW-0732">Signal</keyword>
<name>A0A6J4LLU3_9ACTN</name>
<dbReference type="AlphaFoldDB" id="A0A6J4LLU3"/>
<accession>A0A6J4LLU3</accession>
<dbReference type="Pfam" id="PF13343">
    <property type="entry name" value="SBP_bac_6"/>
    <property type="match status" value="1"/>
</dbReference>